<accession>X1S1F8</accession>
<gene>
    <name evidence="1" type="ORF">S06H3_66913</name>
</gene>
<sequence>PIKDFQGRGRIPRLGKIRLGEKVKGKKSDYPKAVDHFVCPI</sequence>
<feature type="non-terminal residue" evidence="1">
    <location>
        <position position="1"/>
    </location>
</feature>
<protein>
    <submittedName>
        <fullName evidence="1">Uncharacterized protein</fullName>
    </submittedName>
</protein>
<organism evidence="1">
    <name type="scientific">marine sediment metagenome</name>
    <dbReference type="NCBI Taxonomy" id="412755"/>
    <lineage>
        <taxon>unclassified sequences</taxon>
        <taxon>metagenomes</taxon>
        <taxon>ecological metagenomes</taxon>
    </lineage>
</organism>
<dbReference type="AlphaFoldDB" id="X1S1F8"/>
<name>X1S1F8_9ZZZZ</name>
<proteinExistence type="predicted"/>
<dbReference type="EMBL" id="BARV01045925">
    <property type="protein sequence ID" value="GAI61614.1"/>
    <property type="molecule type" value="Genomic_DNA"/>
</dbReference>
<comment type="caution">
    <text evidence="1">The sequence shown here is derived from an EMBL/GenBank/DDBJ whole genome shotgun (WGS) entry which is preliminary data.</text>
</comment>
<feature type="non-terminal residue" evidence="1">
    <location>
        <position position="41"/>
    </location>
</feature>
<evidence type="ECO:0000313" key="1">
    <source>
        <dbReference type="EMBL" id="GAI61614.1"/>
    </source>
</evidence>
<reference evidence="1" key="1">
    <citation type="journal article" date="2014" name="Front. Microbiol.">
        <title>High frequency of phylogenetically diverse reductive dehalogenase-homologous genes in deep subseafloor sedimentary metagenomes.</title>
        <authorList>
            <person name="Kawai M."/>
            <person name="Futagami T."/>
            <person name="Toyoda A."/>
            <person name="Takaki Y."/>
            <person name="Nishi S."/>
            <person name="Hori S."/>
            <person name="Arai W."/>
            <person name="Tsubouchi T."/>
            <person name="Morono Y."/>
            <person name="Uchiyama I."/>
            <person name="Ito T."/>
            <person name="Fujiyama A."/>
            <person name="Inagaki F."/>
            <person name="Takami H."/>
        </authorList>
    </citation>
    <scope>NUCLEOTIDE SEQUENCE</scope>
    <source>
        <strain evidence="1">Expedition CK06-06</strain>
    </source>
</reference>